<organism evidence="6 7">
    <name type="scientific">Ruminobacter amylophilus</name>
    <dbReference type="NCBI Taxonomy" id="867"/>
    <lineage>
        <taxon>Bacteria</taxon>
        <taxon>Pseudomonadati</taxon>
        <taxon>Pseudomonadota</taxon>
        <taxon>Gammaproteobacteria</taxon>
        <taxon>Aeromonadales</taxon>
        <taxon>Succinivibrionaceae</taxon>
        <taxon>Ruminobacter</taxon>
    </lineage>
</organism>
<dbReference type="RefSeq" id="WP_093142372.1">
    <property type="nucleotide sequence ID" value="NZ_FOXF01000025.1"/>
</dbReference>
<dbReference type="PANTHER" id="PTHR30337">
    <property type="entry name" value="COMPONENT OF ATP-DEPENDENT DSDNA EXONUCLEASE"/>
    <property type="match status" value="1"/>
</dbReference>
<dbReference type="Proteomes" id="UP000243745">
    <property type="component" value="Unassembled WGS sequence"/>
</dbReference>
<dbReference type="GO" id="GO:0006260">
    <property type="term" value="P:DNA replication"/>
    <property type="evidence" value="ECO:0007669"/>
    <property type="project" value="UniProtKB-KW"/>
</dbReference>
<comment type="function">
    <text evidence="4">SbcCD cleaves DNA hairpin structures. These structures can inhibit DNA replication and are intermediates in certain DNA recombination reactions. The complex acts as a 3'-&gt;5' double strand exonuclease that can open hairpins. It also has a 5' single-strand endonuclease activity.</text>
</comment>
<dbReference type="GO" id="GO:0004519">
    <property type="term" value="F:endonuclease activity"/>
    <property type="evidence" value="ECO:0007669"/>
    <property type="project" value="UniProtKB-KW"/>
</dbReference>
<sequence length="483" mass="54996">MTVNNVNVKNESIIAGNNLKVLHTSDWHIGKYLYQYDRSAEYAALKENVIKLLSDERPDLFLLSGDIFDCSNPSVDSEKFLGRVINELHAEFPEMHVVITAGNHDSSRKVDSIGIYTSFCDHLRIIGELPVVYDPELHSCSVDFEKIVYPVVDKDILKGIVVAFPYIPVSRLCTITMPDSVDRMNYEQCMRYVHCQALEYLKGYVKEKFNTDAENVPVICTGHCFVSSSEIRKAEEEKSMDYIGGQQAVGSGIYSGFDYAALGHIHLRQKVSHNIWYSGSPFPINFGEIDYANGVNMVTFSKKQSVSDKLSTEPVRRESFEVTVTERVFDRAVKLVRYPADAEKEGISEKEFDDVIRQLQCLPEVKPEIRPFYSFSICFDPDDTRFSSIGAFREFADSTLNELQNVIRLCDMKIMVSKRGKDDSSHFNRDIHSLKDILDPLDLVTRLYRESCGDEKADLPDDMKKVLEELVEEVKTEQQNTGN</sequence>
<keyword evidence="4" id="KW-0233">DNA recombination</keyword>
<evidence type="ECO:0000256" key="2">
    <source>
        <dbReference type="ARBA" id="ARBA00022801"/>
    </source>
</evidence>
<dbReference type="InterPro" id="IPR050535">
    <property type="entry name" value="DNA_Repair-Maintenance_Comp"/>
</dbReference>
<gene>
    <name evidence="4" type="primary">sbcD</name>
    <name evidence="6" type="ORF">SAMN02910344_01426</name>
</gene>
<dbReference type="Gene3D" id="3.60.21.10">
    <property type="match status" value="1"/>
</dbReference>
<evidence type="ECO:0000313" key="7">
    <source>
        <dbReference type="Proteomes" id="UP000243745"/>
    </source>
</evidence>
<name>A0A662ZHS1_9GAMM</name>
<dbReference type="InterPro" id="IPR004593">
    <property type="entry name" value="SbcD"/>
</dbReference>
<dbReference type="PANTHER" id="PTHR30337:SF0">
    <property type="entry name" value="NUCLEASE SBCCD SUBUNIT D"/>
    <property type="match status" value="1"/>
</dbReference>
<accession>A0A662ZHS1</accession>
<reference evidence="6 7" key="1">
    <citation type="submission" date="2016-10" db="EMBL/GenBank/DDBJ databases">
        <authorList>
            <person name="Varghese N."/>
            <person name="Submissions S."/>
        </authorList>
    </citation>
    <scope>NUCLEOTIDE SEQUENCE [LARGE SCALE GENOMIC DNA]</scope>
    <source>
        <strain evidence="6 7">DSM 1361</strain>
    </source>
</reference>
<evidence type="ECO:0000256" key="1">
    <source>
        <dbReference type="ARBA" id="ARBA00022722"/>
    </source>
</evidence>
<comment type="similarity">
    <text evidence="4">Belongs to the SbcD family.</text>
</comment>
<dbReference type="SUPFAM" id="SSF56300">
    <property type="entry name" value="Metallo-dependent phosphatases"/>
    <property type="match status" value="1"/>
</dbReference>
<dbReference type="InterPro" id="IPR004843">
    <property type="entry name" value="Calcineurin-like_PHP"/>
</dbReference>
<dbReference type="GO" id="GO:0006310">
    <property type="term" value="P:DNA recombination"/>
    <property type="evidence" value="ECO:0007669"/>
    <property type="project" value="UniProtKB-KW"/>
</dbReference>
<comment type="subunit">
    <text evidence="4">Heterodimer of SbcC and SbcD.</text>
</comment>
<keyword evidence="1 4" id="KW-0540">Nuclease</keyword>
<dbReference type="EMBL" id="FOXF01000025">
    <property type="protein sequence ID" value="SFP45381.1"/>
    <property type="molecule type" value="Genomic_DNA"/>
</dbReference>
<dbReference type="NCBIfam" id="TIGR00619">
    <property type="entry name" value="sbcd"/>
    <property type="match status" value="1"/>
</dbReference>
<dbReference type="InterPro" id="IPR029052">
    <property type="entry name" value="Metallo-depent_PP-like"/>
</dbReference>
<evidence type="ECO:0000259" key="5">
    <source>
        <dbReference type="Pfam" id="PF00149"/>
    </source>
</evidence>
<protein>
    <recommendedName>
        <fullName evidence="4">Nuclease SbcCD subunit D</fullName>
    </recommendedName>
</protein>
<evidence type="ECO:0000313" key="6">
    <source>
        <dbReference type="EMBL" id="SFP45381.1"/>
    </source>
</evidence>
<proteinExistence type="inferred from homology"/>
<keyword evidence="7" id="KW-1185">Reference proteome</keyword>
<dbReference type="GO" id="GO:0008408">
    <property type="term" value="F:3'-5' exonuclease activity"/>
    <property type="evidence" value="ECO:0007669"/>
    <property type="project" value="InterPro"/>
</dbReference>
<evidence type="ECO:0000256" key="4">
    <source>
        <dbReference type="RuleBase" id="RU363069"/>
    </source>
</evidence>
<keyword evidence="2 4" id="KW-0378">Hydrolase</keyword>
<keyword evidence="4" id="KW-0255">Endonuclease</keyword>
<feature type="domain" description="Calcineurin-like phosphoesterase" evidence="5">
    <location>
        <begin position="19"/>
        <end position="122"/>
    </location>
</feature>
<evidence type="ECO:0000256" key="3">
    <source>
        <dbReference type="ARBA" id="ARBA00022839"/>
    </source>
</evidence>
<dbReference type="InterPro" id="IPR041796">
    <property type="entry name" value="Mre11_N"/>
</dbReference>
<dbReference type="OrthoDB" id="9773856at2"/>
<keyword evidence="3 4" id="KW-0269">Exonuclease</keyword>
<dbReference type="CDD" id="cd00840">
    <property type="entry name" value="MPP_Mre11_N"/>
    <property type="match status" value="1"/>
</dbReference>
<dbReference type="AlphaFoldDB" id="A0A662ZHS1"/>
<keyword evidence="4" id="KW-0235">DNA replication</keyword>
<dbReference type="Pfam" id="PF00149">
    <property type="entry name" value="Metallophos"/>
    <property type="match status" value="1"/>
</dbReference>